<dbReference type="PANTHER" id="PTHR30250">
    <property type="entry name" value="PST FAMILY PREDICTED COLANIC ACID TRANSPORTER"/>
    <property type="match status" value="1"/>
</dbReference>
<dbReference type="AlphaFoldDB" id="A0A1B1K1A4"/>
<evidence type="ECO:0000256" key="4">
    <source>
        <dbReference type="ARBA" id="ARBA00022989"/>
    </source>
</evidence>
<organism evidence="8 9">
    <name type="scientific">Rhodococcus opacus</name>
    <name type="common">Nocardia opaca</name>
    <dbReference type="NCBI Taxonomy" id="37919"/>
    <lineage>
        <taxon>Bacteria</taxon>
        <taxon>Bacillati</taxon>
        <taxon>Actinomycetota</taxon>
        <taxon>Actinomycetes</taxon>
        <taxon>Mycobacteriales</taxon>
        <taxon>Nocardiaceae</taxon>
        <taxon>Rhodococcus</taxon>
    </lineage>
</organism>
<feature type="transmembrane region" description="Helical" evidence="7">
    <location>
        <begin position="368"/>
        <end position="389"/>
    </location>
</feature>
<feature type="transmembrane region" description="Helical" evidence="7">
    <location>
        <begin position="279"/>
        <end position="300"/>
    </location>
</feature>
<keyword evidence="3 7" id="KW-0812">Transmembrane</keyword>
<feature type="transmembrane region" description="Helical" evidence="7">
    <location>
        <begin position="143"/>
        <end position="164"/>
    </location>
</feature>
<feature type="transmembrane region" description="Helical" evidence="7">
    <location>
        <begin position="85"/>
        <end position="104"/>
    </location>
</feature>
<name>A0A1B1K1A4_RHOOP</name>
<evidence type="ECO:0000256" key="5">
    <source>
        <dbReference type="ARBA" id="ARBA00023136"/>
    </source>
</evidence>
<keyword evidence="2" id="KW-1003">Cell membrane</keyword>
<dbReference type="GO" id="GO:0005886">
    <property type="term" value="C:plasma membrane"/>
    <property type="evidence" value="ECO:0007669"/>
    <property type="project" value="UniProtKB-SubCell"/>
</dbReference>
<evidence type="ECO:0000256" key="1">
    <source>
        <dbReference type="ARBA" id="ARBA00004651"/>
    </source>
</evidence>
<feature type="transmembrane region" description="Helical" evidence="7">
    <location>
        <begin position="312"/>
        <end position="331"/>
    </location>
</feature>
<dbReference type="EMBL" id="CP009111">
    <property type="protein sequence ID" value="ANS26395.1"/>
    <property type="molecule type" value="Genomic_DNA"/>
</dbReference>
<accession>A0A1B1K1A4</accession>
<sequence length="421" mass="44232">MKVFTDRRLAVLVAGQYSPLLVQLVTGPVLARALGPTDRGYLGVALILVAVIPVFASIGTPAAARRLVAEGSDVATARSAAARSNPVIFVVTVVMSAVAVYIWFSGLSPVEVIAIFVLLALSYFGAVRMTILSLAVSEGSTNIIARYQIVGACLSGLGICSLAVLGRIDIVTVCIVYIVSQFAQFAAIVRYGRGPHRQDRRIDWTYALKSLPGQISDVLLIRVDQLLCSLFLGGHATGVYVVAFSYAFVAFPLVHSVGLRISGGKRRDELLANSVRVPLSVLFGALCFGVVWSGAAVWVVPLLFGGDYAESVPLAAILTFGVVLFSSATVNVQAAVSLGRAHLMSVIGLVAVFLEVVAVLLLGNARTVTTMAVVAVLASGVYYTLSFLVRQRSLLGVRGRTSSEGAGDESAVPASQSSERG</sequence>
<proteinExistence type="predicted"/>
<dbReference type="Proteomes" id="UP000186108">
    <property type="component" value="Chromosome"/>
</dbReference>
<dbReference type="PANTHER" id="PTHR30250:SF11">
    <property type="entry name" value="O-ANTIGEN TRANSPORTER-RELATED"/>
    <property type="match status" value="1"/>
</dbReference>
<reference evidence="8 9" key="1">
    <citation type="submission" date="2014-07" db="EMBL/GenBank/DDBJ databases">
        <authorList>
            <person name="Zhang J.E."/>
            <person name="Yang H."/>
            <person name="Guo J."/>
            <person name="Deng Z."/>
            <person name="Luo H."/>
            <person name="Luo M."/>
            <person name="Zhao B."/>
        </authorList>
    </citation>
    <scope>NUCLEOTIDE SEQUENCE [LARGE SCALE GENOMIC DNA]</scope>
    <source>
        <strain evidence="8 9">1CP</strain>
    </source>
</reference>
<evidence type="ECO:0000313" key="8">
    <source>
        <dbReference type="EMBL" id="ANS26395.1"/>
    </source>
</evidence>
<feature type="transmembrane region" description="Helical" evidence="7">
    <location>
        <begin position="110"/>
        <end position="131"/>
    </location>
</feature>
<feature type="transmembrane region" description="Helical" evidence="7">
    <location>
        <begin position="343"/>
        <end position="362"/>
    </location>
</feature>
<feature type="transmembrane region" description="Helical" evidence="7">
    <location>
        <begin position="238"/>
        <end position="258"/>
    </location>
</feature>
<dbReference type="PATRIC" id="fig|37919.13.peg.1723"/>
<keyword evidence="4 7" id="KW-1133">Transmembrane helix</keyword>
<evidence type="ECO:0000256" key="3">
    <source>
        <dbReference type="ARBA" id="ARBA00022692"/>
    </source>
</evidence>
<evidence type="ECO:0000256" key="2">
    <source>
        <dbReference type="ARBA" id="ARBA00022475"/>
    </source>
</evidence>
<keyword evidence="5 7" id="KW-0472">Membrane</keyword>
<feature type="transmembrane region" description="Helical" evidence="7">
    <location>
        <begin position="41"/>
        <end position="64"/>
    </location>
</feature>
<comment type="subcellular location">
    <subcellularLocation>
        <location evidence="1">Cell membrane</location>
        <topology evidence="1">Multi-pass membrane protein</topology>
    </subcellularLocation>
</comment>
<gene>
    <name evidence="8" type="ORF">R1CP_08375</name>
</gene>
<evidence type="ECO:0000256" key="7">
    <source>
        <dbReference type="SAM" id="Phobius"/>
    </source>
</evidence>
<evidence type="ECO:0000256" key="6">
    <source>
        <dbReference type="SAM" id="MobiDB-lite"/>
    </source>
</evidence>
<dbReference type="InterPro" id="IPR050833">
    <property type="entry name" value="Poly_Biosynth_Transport"/>
</dbReference>
<evidence type="ECO:0000313" key="9">
    <source>
        <dbReference type="Proteomes" id="UP000186108"/>
    </source>
</evidence>
<feature type="region of interest" description="Disordered" evidence="6">
    <location>
        <begin position="400"/>
        <end position="421"/>
    </location>
</feature>
<protein>
    <submittedName>
        <fullName evidence="8">Conserved putative membrane protein</fullName>
    </submittedName>
</protein>